<feature type="compositionally biased region" description="Basic and acidic residues" evidence="1">
    <location>
        <begin position="80"/>
        <end position="103"/>
    </location>
</feature>
<proteinExistence type="predicted"/>
<keyword evidence="3" id="KW-1185">Reference proteome</keyword>
<protein>
    <submittedName>
        <fullName evidence="2">Uncharacterized protein</fullName>
    </submittedName>
</protein>
<dbReference type="Proteomes" id="UP000076798">
    <property type="component" value="Unassembled WGS sequence"/>
</dbReference>
<evidence type="ECO:0000313" key="2">
    <source>
        <dbReference type="EMBL" id="KZT40048.1"/>
    </source>
</evidence>
<evidence type="ECO:0000313" key="3">
    <source>
        <dbReference type="Proteomes" id="UP000076798"/>
    </source>
</evidence>
<evidence type="ECO:0000256" key="1">
    <source>
        <dbReference type="SAM" id="MobiDB-lite"/>
    </source>
</evidence>
<accession>A0A166EX74</accession>
<feature type="region of interest" description="Disordered" evidence="1">
    <location>
        <begin position="1"/>
        <end position="123"/>
    </location>
</feature>
<feature type="compositionally biased region" description="Polar residues" evidence="1">
    <location>
        <begin position="69"/>
        <end position="79"/>
    </location>
</feature>
<dbReference type="EMBL" id="KV428037">
    <property type="protein sequence ID" value="KZT40048.1"/>
    <property type="molecule type" value="Genomic_DNA"/>
</dbReference>
<feature type="compositionally biased region" description="Basic residues" evidence="1">
    <location>
        <begin position="29"/>
        <end position="38"/>
    </location>
</feature>
<gene>
    <name evidence="2" type="ORF">SISSUDRAFT_1032167</name>
</gene>
<sequence>MLTKERQHLASTEMSKKSGHKVAQDRSIRNKPSRHERRRSCSDQDQQENLEKNPAVRSRRQAKQAKEQLASTQANQQTTVEKELIGRSKERYHQDEMAKENMSPRKQRYTGAQRHVPSGDVGSSLRTQEVRHGWEIDAVQFFVGEIGYREHAMRSAWMSSRAIESE</sequence>
<dbReference type="AlphaFoldDB" id="A0A166EX74"/>
<organism evidence="2 3">
    <name type="scientific">Sistotremastrum suecicum HHB10207 ss-3</name>
    <dbReference type="NCBI Taxonomy" id="1314776"/>
    <lineage>
        <taxon>Eukaryota</taxon>
        <taxon>Fungi</taxon>
        <taxon>Dikarya</taxon>
        <taxon>Basidiomycota</taxon>
        <taxon>Agaricomycotina</taxon>
        <taxon>Agaricomycetes</taxon>
        <taxon>Sistotremastrales</taxon>
        <taxon>Sistotremastraceae</taxon>
        <taxon>Sistotremastrum</taxon>
    </lineage>
</organism>
<reference evidence="2 3" key="1">
    <citation type="journal article" date="2016" name="Mol. Biol. Evol.">
        <title>Comparative Genomics of Early-Diverging Mushroom-Forming Fungi Provides Insights into the Origins of Lignocellulose Decay Capabilities.</title>
        <authorList>
            <person name="Nagy L.G."/>
            <person name="Riley R."/>
            <person name="Tritt A."/>
            <person name="Adam C."/>
            <person name="Daum C."/>
            <person name="Floudas D."/>
            <person name="Sun H."/>
            <person name="Yadav J.S."/>
            <person name="Pangilinan J."/>
            <person name="Larsson K.H."/>
            <person name="Matsuura K."/>
            <person name="Barry K."/>
            <person name="Labutti K."/>
            <person name="Kuo R."/>
            <person name="Ohm R.A."/>
            <person name="Bhattacharya S.S."/>
            <person name="Shirouzu T."/>
            <person name="Yoshinaga Y."/>
            <person name="Martin F.M."/>
            <person name="Grigoriev I.V."/>
            <person name="Hibbett D.S."/>
        </authorList>
    </citation>
    <scope>NUCLEOTIDE SEQUENCE [LARGE SCALE GENOMIC DNA]</scope>
    <source>
        <strain evidence="2 3">HHB10207 ss-3</strain>
    </source>
</reference>
<name>A0A166EX74_9AGAM</name>